<protein>
    <submittedName>
        <fullName evidence="3">Alpha/beta fold hydrolase</fullName>
    </submittedName>
</protein>
<dbReference type="Pfam" id="PF12146">
    <property type="entry name" value="Hydrolase_4"/>
    <property type="match status" value="1"/>
</dbReference>
<proteinExistence type="predicted"/>
<dbReference type="PANTHER" id="PTHR43798">
    <property type="entry name" value="MONOACYLGLYCEROL LIPASE"/>
    <property type="match status" value="1"/>
</dbReference>
<dbReference type="InterPro" id="IPR050266">
    <property type="entry name" value="AB_hydrolase_sf"/>
</dbReference>
<dbReference type="Gene3D" id="3.40.50.1820">
    <property type="entry name" value="alpha/beta hydrolase"/>
    <property type="match status" value="1"/>
</dbReference>
<dbReference type="InterPro" id="IPR022742">
    <property type="entry name" value="Hydrolase_4"/>
</dbReference>
<dbReference type="GO" id="GO:0016787">
    <property type="term" value="F:hydrolase activity"/>
    <property type="evidence" value="ECO:0007669"/>
    <property type="project" value="UniProtKB-KW"/>
</dbReference>
<dbReference type="AlphaFoldDB" id="A0A520MIU4"/>
<keyword evidence="3" id="KW-0378">Hydrolase</keyword>
<organism evidence="3 4">
    <name type="scientific">SAR92 clade bacterium</name>
    <dbReference type="NCBI Taxonomy" id="2315479"/>
    <lineage>
        <taxon>Bacteria</taxon>
        <taxon>Pseudomonadati</taxon>
        <taxon>Pseudomonadota</taxon>
        <taxon>Gammaproteobacteria</taxon>
        <taxon>Cellvibrionales</taxon>
        <taxon>Porticoccaceae</taxon>
        <taxon>SAR92 clade</taxon>
    </lineage>
</organism>
<feature type="chain" id="PRO_5021821600" evidence="1">
    <location>
        <begin position="31"/>
        <end position="325"/>
    </location>
</feature>
<evidence type="ECO:0000259" key="2">
    <source>
        <dbReference type="Pfam" id="PF12146"/>
    </source>
</evidence>
<name>A0A520MIU4_9GAMM</name>
<gene>
    <name evidence="3" type="ORF">EVB03_02715</name>
</gene>
<reference evidence="3 4" key="1">
    <citation type="submission" date="2019-02" db="EMBL/GenBank/DDBJ databases">
        <title>Prokaryotic population dynamics and viral predation in marine succession experiment using metagenomics: the confinement effect.</title>
        <authorList>
            <person name="Haro-Moreno J.M."/>
            <person name="Rodriguez-Valera F."/>
            <person name="Lopez-Perez M."/>
        </authorList>
    </citation>
    <scope>NUCLEOTIDE SEQUENCE [LARGE SCALE GENOMIC DNA]</scope>
    <source>
        <strain evidence="3">MED-G170</strain>
    </source>
</reference>
<feature type="signal peptide" evidence="1">
    <location>
        <begin position="1"/>
        <end position="30"/>
    </location>
</feature>
<evidence type="ECO:0000256" key="1">
    <source>
        <dbReference type="SAM" id="SignalP"/>
    </source>
</evidence>
<feature type="domain" description="Serine aminopeptidase S33" evidence="2">
    <location>
        <begin position="100"/>
        <end position="307"/>
    </location>
</feature>
<evidence type="ECO:0000313" key="3">
    <source>
        <dbReference type="EMBL" id="RZO21152.1"/>
    </source>
</evidence>
<dbReference type="Proteomes" id="UP000315889">
    <property type="component" value="Unassembled WGS sequence"/>
</dbReference>
<keyword evidence="1" id="KW-0732">Signal</keyword>
<dbReference type="EMBL" id="SHBP01000002">
    <property type="protein sequence ID" value="RZO21152.1"/>
    <property type="molecule type" value="Genomic_DNA"/>
</dbReference>
<dbReference type="InterPro" id="IPR029058">
    <property type="entry name" value="AB_hydrolase_fold"/>
</dbReference>
<sequence length="325" mass="36207">MGQLKLLRSSFYQKPLLCLLCAFCASCVISIDPVNTYSDKQTISVKTSPIRHTVVSDGHPIALWEKPYQDAEGIILFVHGRTWSGLPDFDLQVEGEDLSLMDGMLEEGYGSYAVDLRGYGETPRDSSQWLSPTKAANDVIAVLAWISERHNKQPIHVFGWSYGSVISLLASQTDHSNIASLTLFGFWLDLDSDIPKDTDGKVLERRINTAEAAASDFIVPGSISQRAIDGYVKAALAADPVRVDWRNEYEFLTIDPSRIDVPVLLMQGEFDPIAPTELQAKLFARLKTPDKSWVVVSGGDHAAFMETPRPYFIRAFSDFIDRFNP</sequence>
<dbReference type="PANTHER" id="PTHR43798:SF33">
    <property type="entry name" value="HYDROLASE, PUTATIVE (AFU_ORTHOLOGUE AFUA_2G14860)-RELATED"/>
    <property type="match status" value="1"/>
</dbReference>
<dbReference type="GO" id="GO:0016020">
    <property type="term" value="C:membrane"/>
    <property type="evidence" value="ECO:0007669"/>
    <property type="project" value="TreeGrafter"/>
</dbReference>
<evidence type="ECO:0000313" key="4">
    <source>
        <dbReference type="Proteomes" id="UP000315889"/>
    </source>
</evidence>
<dbReference type="SUPFAM" id="SSF53474">
    <property type="entry name" value="alpha/beta-Hydrolases"/>
    <property type="match status" value="1"/>
</dbReference>
<comment type="caution">
    <text evidence="3">The sequence shown here is derived from an EMBL/GenBank/DDBJ whole genome shotgun (WGS) entry which is preliminary data.</text>
</comment>
<accession>A0A520MIU4</accession>